<dbReference type="InterPro" id="IPR000835">
    <property type="entry name" value="HTH_MarR-typ"/>
</dbReference>
<dbReference type="GO" id="GO:0003677">
    <property type="term" value="F:DNA binding"/>
    <property type="evidence" value="ECO:0007669"/>
    <property type="project" value="UniProtKB-KW"/>
</dbReference>
<dbReference type="InterPro" id="IPR036390">
    <property type="entry name" value="WH_DNA-bd_sf"/>
</dbReference>
<dbReference type="PANTHER" id="PTHR33164">
    <property type="entry name" value="TRANSCRIPTIONAL REGULATOR, MARR FAMILY"/>
    <property type="match status" value="1"/>
</dbReference>
<comment type="caution">
    <text evidence="5">The sequence shown here is derived from an EMBL/GenBank/DDBJ whole genome shotgun (WGS) entry which is preliminary data.</text>
</comment>
<evidence type="ECO:0000256" key="3">
    <source>
        <dbReference type="ARBA" id="ARBA00023163"/>
    </source>
</evidence>
<proteinExistence type="predicted"/>
<dbReference type="Pfam" id="PF01047">
    <property type="entry name" value="MarR"/>
    <property type="match status" value="1"/>
</dbReference>
<evidence type="ECO:0000313" key="6">
    <source>
        <dbReference type="Proteomes" id="UP000220922"/>
    </source>
</evidence>
<keyword evidence="1" id="KW-0805">Transcription regulation</keyword>
<evidence type="ECO:0000313" key="5">
    <source>
        <dbReference type="EMBL" id="PDV97209.1"/>
    </source>
</evidence>
<evidence type="ECO:0000256" key="1">
    <source>
        <dbReference type="ARBA" id="ARBA00023015"/>
    </source>
</evidence>
<accession>A0A2H3KHF7</accession>
<dbReference type="Proteomes" id="UP000220922">
    <property type="component" value="Unassembled WGS sequence"/>
</dbReference>
<evidence type="ECO:0000259" key="4">
    <source>
        <dbReference type="PROSITE" id="PS50995"/>
    </source>
</evidence>
<dbReference type="InterPro" id="IPR023187">
    <property type="entry name" value="Tscrpt_reg_MarR-type_CS"/>
</dbReference>
<feature type="domain" description="HTH marR-type" evidence="4">
    <location>
        <begin position="1"/>
        <end position="142"/>
    </location>
</feature>
<protein>
    <submittedName>
        <fullName evidence="5">MarR family transcriptional regulator</fullName>
    </submittedName>
</protein>
<organism evidence="5 6">
    <name type="scientific">Candidatus Chloroploca asiatica</name>
    <dbReference type="NCBI Taxonomy" id="1506545"/>
    <lineage>
        <taxon>Bacteria</taxon>
        <taxon>Bacillati</taxon>
        <taxon>Chloroflexota</taxon>
        <taxon>Chloroflexia</taxon>
        <taxon>Chloroflexales</taxon>
        <taxon>Chloroflexineae</taxon>
        <taxon>Oscillochloridaceae</taxon>
        <taxon>Candidatus Chloroploca</taxon>
    </lineage>
</organism>
<name>A0A2H3KHF7_9CHLR</name>
<keyword evidence="3" id="KW-0804">Transcription</keyword>
<dbReference type="OrthoDB" id="163346at2"/>
<dbReference type="InterPro" id="IPR039422">
    <property type="entry name" value="MarR/SlyA-like"/>
</dbReference>
<dbReference type="AlphaFoldDB" id="A0A2H3KHF7"/>
<dbReference type="PROSITE" id="PS50995">
    <property type="entry name" value="HTH_MARR_2"/>
    <property type="match status" value="1"/>
</dbReference>
<dbReference type="Gene3D" id="1.10.10.10">
    <property type="entry name" value="Winged helix-like DNA-binding domain superfamily/Winged helix DNA-binding domain"/>
    <property type="match status" value="1"/>
</dbReference>
<keyword evidence="6" id="KW-1185">Reference proteome</keyword>
<dbReference type="InterPro" id="IPR036388">
    <property type="entry name" value="WH-like_DNA-bd_sf"/>
</dbReference>
<dbReference type="SMART" id="SM00347">
    <property type="entry name" value="HTH_MARR"/>
    <property type="match status" value="1"/>
</dbReference>
<keyword evidence="2" id="KW-0238">DNA-binding</keyword>
<dbReference type="PROSITE" id="PS01117">
    <property type="entry name" value="HTH_MARR_1"/>
    <property type="match status" value="1"/>
</dbReference>
<reference evidence="5 6" key="1">
    <citation type="submission" date="2016-05" db="EMBL/GenBank/DDBJ databases">
        <authorList>
            <person name="Lavstsen T."/>
            <person name="Jespersen J.S."/>
        </authorList>
    </citation>
    <scope>NUCLEOTIDE SEQUENCE [LARGE SCALE GENOMIC DNA]</scope>
    <source>
        <strain evidence="5 6">B7-9</strain>
    </source>
</reference>
<sequence length="152" mass="17083">MAPLSLASLALQQHRLIHDIYVLLDDGDRRVLAITRLTPLEFAVLQRLDLEEGRRLTDIGAELLCVKSTITRLVDRLEASGLVQRTPDPDDRRAQRLLLTSEGYALCTKASALHNAAVERRMGLLEPTEQEILALLLEKLRTNLHRDLSDNA</sequence>
<dbReference type="EMBL" id="LYXE01000157">
    <property type="protein sequence ID" value="PDV97209.1"/>
    <property type="molecule type" value="Genomic_DNA"/>
</dbReference>
<gene>
    <name evidence="5" type="ORF">A9Q02_04695</name>
</gene>
<evidence type="ECO:0000256" key="2">
    <source>
        <dbReference type="ARBA" id="ARBA00023125"/>
    </source>
</evidence>
<dbReference type="SUPFAM" id="SSF46785">
    <property type="entry name" value="Winged helix' DNA-binding domain"/>
    <property type="match status" value="1"/>
</dbReference>
<dbReference type="GO" id="GO:0003700">
    <property type="term" value="F:DNA-binding transcription factor activity"/>
    <property type="evidence" value="ECO:0007669"/>
    <property type="project" value="InterPro"/>
</dbReference>
<dbReference type="PANTHER" id="PTHR33164:SF99">
    <property type="entry name" value="MARR FAMILY REGULATORY PROTEIN"/>
    <property type="match status" value="1"/>
</dbReference>
<dbReference type="RefSeq" id="WP_097654634.1">
    <property type="nucleotide sequence ID" value="NZ_LYXE01000157.1"/>
</dbReference>
<dbReference type="GO" id="GO:0006950">
    <property type="term" value="P:response to stress"/>
    <property type="evidence" value="ECO:0007669"/>
    <property type="project" value="TreeGrafter"/>
</dbReference>